<dbReference type="InterPro" id="IPR000160">
    <property type="entry name" value="GGDEF_dom"/>
</dbReference>
<feature type="transmembrane region" description="Helical" evidence="3">
    <location>
        <begin position="209"/>
        <end position="228"/>
    </location>
</feature>
<evidence type="ECO:0000256" key="3">
    <source>
        <dbReference type="SAM" id="Phobius"/>
    </source>
</evidence>
<keyword evidence="3" id="KW-1133">Transmembrane helix</keyword>
<dbReference type="SMART" id="SM00267">
    <property type="entry name" value="GGDEF"/>
    <property type="match status" value="1"/>
</dbReference>
<dbReference type="PANTHER" id="PTHR45138:SF9">
    <property type="entry name" value="DIGUANYLATE CYCLASE DGCM-RELATED"/>
    <property type="match status" value="1"/>
</dbReference>
<reference evidence="5 6" key="1">
    <citation type="submission" date="2024-01" db="EMBL/GenBank/DDBJ databases">
        <authorList>
            <person name="Deng Y."/>
            <person name="Su J."/>
        </authorList>
    </citation>
    <scope>NUCLEOTIDE SEQUENCE [LARGE SCALE GENOMIC DNA]</scope>
    <source>
        <strain evidence="5 6">CPCC 100088</strain>
    </source>
</reference>
<feature type="transmembrane region" description="Helical" evidence="3">
    <location>
        <begin position="240"/>
        <end position="263"/>
    </location>
</feature>
<keyword evidence="5" id="KW-0548">Nucleotidyltransferase</keyword>
<protein>
    <recommendedName>
        <fullName evidence="1">diguanylate cyclase</fullName>
        <ecNumber evidence="1">2.7.7.65</ecNumber>
    </recommendedName>
</protein>
<proteinExistence type="predicted"/>
<comment type="caution">
    <text evidence="5">The sequence shown here is derived from an EMBL/GenBank/DDBJ whole genome shotgun (WGS) entry which is preliminary data.</text>
</comment>
<evidence type="ECO:0000313" key="6">
    <source>
        <dbReference type="Proteomes" id="UP001438953"/>
    </source>
</evidence>
<evidence type="ECO:0000259" key="4">
    <source>
        <dbReference type="PROSITE" id="PS50887"/>
    </source>
</evidence>
<dbReference type="NCBIfam" id="TIGR00254">
    <property type="entry name" value="GGDEF"/>
    <property type="match status" value="1"/>
</dbReference>
<dbReference type="Pfam" id="PF00990">
    <property type="entry name" value="GGDEF"/>
    <property type="match status" value="1"/>
</dbReference>
<comment type="catalytic activity">
    <reaction evidence="2">
        <text>2 GTP = 3',3'-c-di-GMP + 2 diphosphate</text>
        <dbReference type="Rhea" id="RHEA:24898"/>
        <dbReference type="ChEBI" id="CHEBI:33019"/>
        <dbReference type="ChEBI" id="CHEBI:37565"/>
        <dbReference type="ChEBI" id="CHEBI:58805"/>
        <dbReference type="EC" id="2.7.7.65"/>
    </reaction>
</comment>
<sequence>MILSRYSRPLDNKGAFTPLRAIRRGLLILILGTFAFICYEYVDRENTSQTYARFSTRTNPLTFIALALATLAVFKRNSLNSLTATEAYLWASSIFTISLFPLSRPIIASFTDRDMGATGWNTAISLGLIAVSQCLRFRAKSFALTLNVMAGLMPLLALEGLMFRERSLYGEMAATTSIALLLLNLSSLSRLFRHALILPIFKRGMSGDLVRSQIIILLLGGAVLPIFYSASSNVFFQNLPLVHILTYLCVLILVFTVGFYFSYQNQSVQSERQRYRYQALHDPLTGAMNRRAISDNLFKNSHAVYAVMVVDIDNFKAINDHYGHIFADNVLIEVVNKINSTIGTNDTIIRWGGDEFIIIFTADNSQKAIDLVNDIKEKICSVTIDRKNLECSAGVCFRQPKESVTVLECISHADSELKKVKKYGKNRISCCTNRIEDNTVISINDHREKFIASD</sequence>
<keyword evidence="3" id="KW-0812">Transmembrane</keyword>
<dbReference type="SUPFAM" id="SSF55073">
    <property type="entry name" value="Nucleotide cyclase"/>
    <property type="match status" value="1"/>
</dbReference>
<dbReference type="GO" id="GO:0052621">
    <property type="term" value="F:diguanylate cyclase activity"/>
    <property type="evidence" value="ECO:0007669"/>
    <property type="project" value="UniProtKB-EC"/>
</dbReference>
<name>A0ABV1SNB6_9RHOB</name>
<keyword evidence="6" id="KW-1185">Reference proteome</keyword>
<reference evidence="5 6" key="2">
    <citation type="submission" date="2024-06" db="EMBL/GenBank/DDBJ databases">
        <title>Thioclava kandeliae sp. nov. from a rhizosphere soil sample of Kandelia candel in a mangrove.</title>
        <authorList>
            <person name="Mu T."/>
        </authorList>
    </citation>
    <scope>NUCLEOTIDE SEQUENCE [LARGE SCALE GENOMIC DNA]</scope>
    <source>
        <strain evidence="5 6">CPCC 100088</strain>
    </source>
</reference>
<dbReference type="EC" id="2.7.7.65" evidence="1"/>
<dbReference type="RefSeq" id="WP_350939360.1">
    <property type="nucleotide sequence ID" value="NZ_JAYWLC010000060.1"/>
</dbReference>
<evidence type="ECO:0000256" key="1">
    <source>
        <dbReference type="ARBA" id="ARBA00012528"/>
    </source>
</evidence>
<dbReference type="PROSITE" id="PS50887">
    <property type="entry name" value="GGDEF"/>
    <property type="match status" value="1"/>
</dbReference>
<dbReference type="Gene3D" id="3.30.70.270">
    <property type="match status" value="1"/>
</dbReference>
<feature type="transmembrane region" description="Helical" evidence="3">
    <location>
        <begin position="168"/>
        <end position="188"/>
    </location>
</feature>
<evidence type="ECO:0000313" key="5">
    <source>
        <dbReference type="EMBL" id="MER5174096.1"/>
    </source>
</evidence>
<gene>
    <name evidence="5" type="ORF">VSX56_20405</name>
</gene>
<feature type="transmembrane region" description="Helical" evidence="3">
    <location>
        <begin position="87"/>
        <end position="107"/>
    </location>
</feature>
<feature type="transmembrane region" description="Helical" evidence="3">
    <location>
        <begin position="54"/>
        <end position="75"/>
    </location>
</feature>
<dbReference type="InterPro" id="IPR043128">
    <property type="entry name" value="Rev_trsase/Diguanyl_cyclase"/>
</dbReference>
<dbReference type="InterPro" id="IPR029787">
    <property type="entry name" value="Nucleotide_cyclase"/>
</dbReference>
<keyword evidence="3" id="KW-0472">Membrane</keyword>
<feature type="transmembrane region" description="Helical" evidence="3">
    <location>
        <begin position="142"/>
        <end position="162"/>
    </location>
</feature>
<feature type="domain" description="GGDEF" evidence="4">
    <location>
        <begin position="303"/>
        <end position="433"/>
    </location>
</feature>
<dbReference type="InterPro" id="IPR050469">
    <property type="entry name" value="Diguanylate_Cyclase"/>
</dbReference>
<feature type="transmembrane region" description="Helical" evidence="3">
    <location>
        <begin position="21"/>
        <end position="42"/>
    </location>
</feature>
<accession>A0ABV1SNB6</accession>
<dbReference type="Proteomes" id="UP001438953">
    <property type="component" value="Unassembled WGS sequence"/>
</dbReference>
<dbReference type="PANTHER" id="PTHR45138">
    <property type="entry name" value="REGULATORY COMPONENTS OF SENSORY TRANSDUCTION SYSTEM"/>
    <property type="match status" value="1"/>
</dbReference>
<dbReference type="CDD" id="cd01949">
    <property type="entry name" value="GGDEF"/>
    <property type="match status" value="1"/>
</dbReference>
<dbReference type="EMBL" id="JAYWLC010000060">
    <property type="protein sequence ID" value="MER5174096.1"/>
    <property type="molecule type" value="Genomic_DNA"/>
</dbReference>
<evidence type="ECO:0000256" key="2">
    <source>
        <dbReference type="ARBA" id="ARBA00034247"/>
    </source>
</evidence>
<organism evidence="5 6">
    <name type="scientific">Thioclava kandeliae</name>
    <dbReference type="NCBI Taxonomy" id="3070818"/>
    <lineage>
        <taxon>Bacteria</taxon>
        <taxon>Pseudomonadati</taxon>
        <taxon>Pseudomonadota</taxon>
        <taxon>Alphaproteobacteria</taxon>
        <taxon>Rhodobacterales</taxon>
        <taxon>Paracoccaceae</taxon>
        <taxon>Thioclava</taxon>
    </lineage>
</organism>
<keyword evidence="5" id="KW-0808">Transferase</keyword>